<dbReference type="EMBL" id="MEYS01000001">
    <property type="protein sequence ID" value="OGD34298.1"/>
    <property type="molecule type" value="Genomic_DNA"/>
</dbReference>
<keyword evidence="1" id="KW-1133">Transmembrane helix</keyword>
<feature type="transmembrane region" description="Helical" evidence="1">
    <location>
        <begin position="49"/>
        <end position="74"/>
    </location>
</feature>
<name>A0A1F5BUS0_9BACT</name>
<sequence>MLTNNPIVEWPKKENDAPRPLRIRTVLLILLTLITGLPVYAFMSLASVWLINSMAFEILSLSFLVFIALAMIASFKTLGFLRESKFAFYLYISSQLLLAFIAVILNANYALSARESAGVLAFFAALSILAAWLCFRNVQDVLRIRREQ</sequence>
<feature type="transmembrane region" description="Helical" evidence="1">
    <location>
        <begin position="86"/>
        <end position="105"/>
    </location>
</feature>
<accession>A0A1F5BUS0</accession>
<gene>
    <name evidence="2" type="ORF">A2988_02095</name>
</gene>
<dbReference type="Proteomes" id="UP000176650">
    <property type="component" value="Unassembled WGS sequence"/>
</dbReference>
<evidence type="ECO:0000256" key="1">
    <source>
        <dbReference type="SAM" id="Phobius"/>
    </source>
</evidence>
<feature type="transmembrane region" description="Helical" evidence="1">
    <location>
        <begin position="21"/>
        <end position="43"/>
    </location>
</feature>
<keyword evidence="1" id="KW-0812">Transmembrane</keyword>
<dbReference type="AlphaFoldDB" id="A0A1F5BUS0"/>
<dbReference type="STRING" id="1797298.A2988_02095"/>
<proteinExistence type="predicted"/>
<protein>
    <submittedName>
        <fullName evidence="2">Uncharacterized protein</fullName>
    </submittedName>
</protein>
<feature type="transmembrane region" description="Helical" evidence="1">
    <location>
        <begin position="117"/>
        <end position="135"/>
    </location>
</feature>
<comment type="caution">
    <text evidence="2">The sequence shown here is derived from an EMBL/GenBank/DDBJ whole genome shotgun (WGS) entry which is preliminary data.</text>
</comment>
<evidence type="ECO:0000313" key="3">
    <source>
        <dbReference type="Proteomes" id="UP000176650"/>
    </source>
</evidence>
<reference evidence="2 3" key="1">
    <citation type="journal article" date="2016" name="Nat. Commun.">
        <title>Thousands of microbial genomes shed light on interconnected biogeochemical processes in an aquifer system.</title>
        <authorList>
            <person name="Anantharaman K."/>
            <person name="Brown C.T."/>
            <person name="Hug L.A."/>
            <person name="Sharon I."/>
            <person name="Castelle C.J."/>
            <person name="Probst A.J."/>
            <person name="Thomas B.C."/>
            <person name="Singh A."/>
            <person name="Wilkins M.J."/>
            <person name="Karaoz U."/>
            <person name="Brodie E.L."/>
            <person name="Williams K.H."/>
            <person name="Hubbard S.S."/>
            <person name="Banfield J.F."/>
        </authorList>
    </citation>
    <scope>NUCLEOTIDE SEQUENCE [LARGE SCALE GENOMIC DNA]</scope>
</reference>
<evidence type="ECO:0000313" key="2">
    <source>
        <dbReference type="EMBL" id="OGD34298.1"/>
    </source>
</evidence>
<keyword evidence="1" id="KW-0472">Membrane</keyword>
<organism evidence="2 3">
    <name type="scientific">Candidatus Azambacteria bacterium RIFCSPLOWO2_01_FULL_46_25</name>
    <dbReference type="NCBI Taxonomy" id="1797298"/>
    <lineage>
        <taxon>Bacteria</taxon>
        <taxon>Candidatus Azamiibacteriota</taxon>
    </lineage>
</organism>